<protein>
    <recommendedName>
        <fullName evidence="4">Stability determinant</fullName>
    </recommendedName>
</protein>
<keyword evidence="3" id="KW-1185">Reference proteome</keyword>
<proteinExistence type="predicted"/>
<reference evidence="3" key="1">
    <citation type="journal article" date="2019" name="Int. J. Syst. Evol. Microbiol.">
        <title>The Global Catalogue of Microorganisms (GCM) 10K type strain sequencing project: providing services to taxonomists for standard genome sequencing and annotation.</title>
        <authorList>
            <consortium name="The Broad Institute Genomics Platform"/>
            <consortium name="The Broad Institute Genome Sequencing Center for Infectious Disease"/>
            <person name="Wu L."/>
            <person name="Ma J."/>
        </authorList>
    </citation>
    <scope>NUCLEOTIDE SEQUENCE [LARGE SCALE GENOMIC DNA]</scope>
    <source>
        <strain evidence="3">CECT 8472</strain>
    </source>
</reference>
<dbReference type="RefSeq" id="WP_382422889.1">
    <property type="nucleotide sequence ID" value="NZ_JBHSCW010000007.1"/>
</dbReference>
<dbReference type="EMBL" id="JBHSCW010000007">
    <property type="protein sequence ID" value="MFC4352540.1"/>
    <property type="molecule type" value="Genomic_DNA"/>
</dbReference>
<accession>A0ABV8UPR3</accession>
<dbReference type="Gene3D" id="6.20.450.20">
    <property type="match status" value="1"/>
</dbReference>
<feature type="region of interest" description="Disordered" evidence="1">
    <location>
        <begin position="32"/>
        <end position="57"/>
    </location>
</feature>
<organism evidence="2 3">
    <name type="scientific">Fodinicurvata halophila</name>
    <dbReference type="NCBI Taxonomy" id="1419723"/>
    <lineage>
        <taxon>Bacteria</taxon>
        <taxon>Pseudomonadati</taxon>
        <taxon>Pseudomonadota</taxon>
        <taxon>Alphaproteobacteria</taxon>
        <taxon>Rhodospirillales</taxon>
        <taxon>Rhodovibrionaceae</taxon>
        <taxon>Fodinicurvata</taxon>
    </lineage>
</organism>
<evidence type="ECO:0000313" key="2">
    <source>
        <dbReference type="EMBL" id="MFC4352540.1"/>
    </source>
</evidence>
<evidence type="ECO:0000313" key="3">
    <source>
        <dbReference type="Proteomes" id="UP001595799"/>
    </source>
</evidence>
<evidence type="ECO:0008006" key="4">
    <source>
        <dbReference type="Google" id="ProtNLM"/>
    </source>
</evidence>
<comment type="caution">
    <text evidence="2">The sequence shown here is derived from an EMBL/GenBank/DDBJ whole genome shotgun (WGS) entry which is preliminary data.</text>
</comment>
<sequence>MAHNFLVQSGVDPEQHAAWFRARVHEALQDTRPDLSEEEVQRHFARRRADALRRDEP</sequence>
<name>A0ABV8UPR3_9PROT</name>
<gene>
    <name evidence="2" type="ORF">ACFOW6_13395</name>
</gene>
<dbReference type="Proteomes" id="UP001595799">
    <property type="component" value="Unassembled WGS sequence"/>
</dbReference>
<evidence type="ECO:0000256" key="1">
    <source>
        <dbReference type="SAM" id="MobiDB-lite"/>
    </source>
</evidence>